<gene>
    <name evidence="4" type="ORF">PDESU_02346</name>
</gene>
<feature type="chain" id="PRO_5025488009" description="Runt domain-containing protein" evidence="2">
    <location>
        <begin position="23"/>
        <end position="393"/>
    </location>
</feature>
<feature type="compositionally biased region" description="Basic residues" evidence="1">
    <location>
        <begin position="61"/>
        <end position="72"/>
    </location>
</feature>
<evidence type="ECO:0000313" key="5">
    <source>
        <dbReference type="Proteomes" id="UP000366872"/>
    </source>
</evidence>
<keyword evidence="5" id="KW-1185">Reference proteome</keyword>
<dbReference type="PROSITE" id="PS51062">
    <property type="entry name" value="RUNT"/>
    <property type="match status" value="1"/>
</dbReference>
<reference evidence="4 5" key="1">
    <citation type="submission" date="2019-04" db="EMBL/GenBank/DDBJ databases">
        <authorList>
            <person name="Van Vliet M D."/>
        </authorList>
    </citation>
    <scope>NUCLEOTIDE SEQUENCE [LARGE SCALE GENOMIC DNA]</scope>
    <source>
        <strain evidence="4 5">F1</strain>
    </source>
</reference>
<proteinExistence type="predicted"/>
<evidence type="ECO:0000313" key="4">
    <source>
        <dbReference type="EMBL" id="VGO13789.1"/>
    </source>
</evidence>
<dbReference type="RefSeq" id="WP_136079331.1">
    <property type="nucleotide sequence ID" value="NZ_CAAHFG010000001.1"/>
</dbReference>
<dbReference type="Proteomes" id="UP000366872">
    <property type="component" value="Unassembled WGS sequence"/>
</dbReference>
<protein>
    <recommendedName>
        <fullName evidence="3">Runt domain-containing protein</fullName>
    </recommendedName>
</protein>
<feature type="domain" description="Runt" evidence="3">
    <location>
        <begin position="1"/>
        <end position="46"/>
    </location>
</feature>
<accession>A0A6C2U1W2</accession>
<evidence type="ECO:0000259" key="3">
    <source>
        <dbReference type="PROSITE" id="PS51062"/>
    </source>
</evidence>
<feature type="region of interest" description="Disordered" evidence="1">
    <location>
        <begin position="53"/>
        <end position="75"/>
    </location>
</feature>
<evidence type="ECO:0000256" key="2">
    <source>
        <dbReference type="SAM" id="SignalP"/>
    </source>
</evidence>
<evidence type="ECO:0000256" key="1">
    <source>
        <dbReference type="SAM" id="MobiDB-lite"/>
    </source>
</evidence>
<dbReference type="AlphaFoldDB" id="A0A6C2U1W2"/>
<feature type="signal peptide" evidence="2">
    <location>
        <begin position="1"/>
        <end position="22"/>
    </location>
</feature>
<organism evidence="4 5">
    <name type="scientific">Pontiella desulfatans</name>
    <dbReference type="NCBI Taxonomy" id="2750659"/>
    <lineage>
        <taxon>Bacteria</taxon>
        <taxon>Pseudomonadati</taxon>
        <taxon>Kiritimatiellota</taxon>
        <taxon>Kiritimatiellia</taxon>
        <taxon>Kiritimatiellales</taxon>
        <taxon>Pontiellaceae</taxon>
        <taxon>Pontiella</taxon>
    </lineage>
</organism>
<dbReference type="GO" id="GO:0003700">
    <property type="term" value="F:DNA-binding transcription factor activity"/>
    <property type="evidence" value="ECO:0007669"/>
    <property type="project" value="InterPro"/>
</dbReference>
<sequence length="393" mass="43841">MKRFFAKHAKSSALLLTLSIHAALLIVATGFVAFKILVEPPVEFRPAQFDRKRPNVPLKLKPPKTRTPKAPKPRLQEPKRITAIKPTNVILPRMAMIGVPMLGNTDGANEGLSIGFDTEFNFFDSQAKGEKVCFIVHFGPATIGKTPYSRMTGYTIRKRLEDIVGQLPDYALFNVACYWAGDTCAMAPQMMLANPANKEKVLDWMEPVNPLEGNYSHCFAWNDAESRVRSARNQWPTRVEPLPGYSTKWAYPYVVPEPLEKKYLGNKGFTHWGRAVAWSILTQQPDTIFVLTTNYIDGWGGGGKGEPAKMVAGYKKMMLDAYGPDKKRWPTINVVVLAHAGKDSTGAHNVLDSQFGPIVRAFHGDGSVIEDISKFMNDAEKKLLRQYASEHGE</sequence>
<dbReference type="InterPro" id="IPR013524">
    <property type="entry name" value="Runt_dom"/>
</dbReference>
<name>A0A6C2U1W2_PONDE</name>
<dbReference type="EMBL" id="CAAHFG010000001">
    <property type="protein sequence ID" value="VGO13789.1"/>
    <property type="molecule type" value="Genomic_DNA"/>
</dbReference>
<dbReference type="GO" id="GO:0003677">
    <property type="term" value="F:DNA binding"/>
    <property type="evidence" value="ECO:0007669"/>
    <property type="project" value="InterPro"/>
</dbReference>
<keyword evidence="2" id="KW-0732">Signal</keyword>